<evidence type="ECO:0000256" key="1">
    <source>
        <dbReference type="SAM" id="MobiDB-lite"/>
    </source>
</evidence>
<keyword evidence="3" id="KW-1185">Reference proteome</keyword>
<evidence type="ECO:0000313" key="3">
    <source>
        <dbReference type="Proteomes" id="UP000054018"/>
    </source>
</evidence>
<feature type="compositionally biased region" description="Basic residues" evidence="1">
    <location>
        <begin position="1"/>
        <end position="10"/>
    </location>
</feature>
<feature type="region of interest" description="Disordered" evidence="1">
    <location>
        <begin position="1"/>
        <end position="31"/>
    </location>
</feature>
<evidence type="ECO:0000313" key="2">
    <source>
        <dbReference type="EMBL" id="KIK23829.1"/>
    </source>
</evidence>
<name>A0A0C9ZD14_9AGAM</name>
<protein>
    <submittedName>
        <fullName evidence="2">Uncharacterized protein</fullName>
    </submittedName>
</protein>
<organism evidence="2 3">
    <name type="scientific">Pisolithus microcarpus 441</name>
    <dbReference type="NCBI Taxonomy" id="765257"/>
    <lineage>
        <taxon>Eukaryota</taxon>
        <taxon>Fungi</taxon>
        <taxon>Dikarya</taxon>
        <taxon>Basidiomycota</taxon>
        <taxon>Agaricomycotina</taxon>
        <taxon>Agaricomycetes</taxon>
        <taxon>Agaricomycetidae</taxon>
        <taxon>Boletales</taxon>
        <taxon>Sclerodermatineae</taxon>
        <taxon>Pisolithaceae</taxon>
        <taxon>Pisolithus</taxon>
    </lineage>
</organism>
<reference evidence="3" key="2">
    <citation type="submission" date="2015-01" db="EMBL/GenBank/DDBJ databases">
        <title>Evolutionary Origins and Diversification of the Mycorrhizal Mutualists.</title>
        <authorList>
            <consortium name="DOE Joint Genome Institute"/>
            <consortium name="Mycorrhizal Genomics Consortium"/>
            <person name="Kohler A."/>
            <person name="Kuo A."/>
            <person name="Nagy L.G."/>
            <person name="Floudas D."/>
            <person name="Copeland A."/>
            <person name="Barry K.W."/>
            <person name="Cichocki N."/>
            <person name="Veneault-Fourrey C."/>
            <person name="LaButti K."/>
            <person name="Lindquist E.A."/>
            <person name="Lipzen A."/>
            <person name="Lundell T."/>
            <person name="Morin E."/>
            <person name="Murat C."/>
            <person name="Riley R."/>
            <person name="Ohm R."/>
            <person name="Sun H."/>
            <person name="Tunlid A."/>
            <person name="Henrissat B."/>
            <person name="Grigoriev I.V."/>
            <person name="Hibbett D.S."/>
            <person name="Martin F."/>
        </authorList>
    </citation>
    <scope>NUCLEOTIDE SEQUENCE [LARGE SCALE GENOMIC DNA]</scope>
    <source>
        <strain evidence="3">441</strain>
    </source>
</reference>
<dbReference type="HOGENOM" id="CLU_3051260_0_0_1"/>
<dbReference type="Proteomes" id="UP000054018">
    <property type="component" value="Unassembled WGS sequence"/>
</dbReference>
<accession>A0A0C9ZD14</accession>
<sequence>MGILHRRNATRSRTTYPRTARLAPRGQSQATKLMGTARSYVSLSMPGGALCFVA</sequence>
<dbReference type="EMBL" id="KN833722">
    <property type="protein sequence ID" value="KIK23829.1"/>
    <property type="molecule type" value="Genomic_DNA"/>
</dbReference>
<gene>
    <name evidence="2" type="ORF">PISMIDRAFT_678826</name>
</gene>
<reference evidence="2 3" key="1">
    <citation type="submission" date="2014-04" db="EMBL/GenBank/DDBJ databases">
        <authorList>
            <consortium name="DOE Joint Genome Institute"/>
            <person name="Kuo A."/>
            <person name="Kohler A."/>
            <person name="Costa M.D."/>
            <person name="Nagy L.G."/>
            <person name="Floudas D."/>
            <person name="Copeland A."/>
            <person name="Barry K.W."/>
            <person name="Cichocki N."/>
            <person name="Veneault-Fourrey C."/>
            <person name="LaButti K."/>
            <person name="Lindquist E.A."/>
            <person name="Lipzen A."/>
            <person name="Lundell T."/>
            <person name="Morin E."/>
            <person name="Murat C."/>
            <person name="Sun H."/>
            <person name="Tunlid A."/>
            <person name="Henrissat B."/>
            <person name="Grigoriev I.V."/>
            <person name="Hibbett D.S."/>
            <person name="Martin F."/>
            <person name="Nordberg H.P."/>
            <person name="Cantor M.N."/>
            <person name="Hua S.X."/>
        </authorList>
    </citation>
    <scope>NUCLEOTIDE SEQUENCE [LARGE SCALE GENOMIC DNA]</scope>
    <source>
        <strain evidence="2 3">441</strain>
    </source>
</reference>
<proteinExistence type="predicted"/>
<dbReference type="AlphaFoldDB" id="A0A0C9ZD14"/>